<gene>
    <name evidence="2" type="ORF">C8Q71DRAFT_419649</name>
</gene>
<evidence type="ECO:0000313" key="2">
    <source>
        <dbReference type="EMBL" id="KAH9840676.1"/>
    </source>
</evidence>
<dbReference type="RefSeq" id="XP_047782142.1">
    <property type="nucleotide sequence ID" value="XM_047918437.1"/>
</dbReference>
<keyword evidence="1" id="KW-1133">Transmembrane helix</keyword>
<dbReference type="Proteomes" id="UP000814176">
    <property type="component" value="Unassembled WGS sequence"/>
</dbReference>
<evidence type="ECO:0000256" key="1">
    <source>
        <dbReference type="SAM" id="Phobius"/>
    </source>
</evidence>
<dbReference type="EMBL" id="JADCUA010000004">
    <property type="protein sequence ID" value="KAH9840676.1"/>
    <property type="molecule type" value="Genomic_DNA"/>
</dbReference>
<comment type="caution">
    <text evidence="2">The sequence shown here is derived from an EMBL/GenBank/DDBJ whole genome shotgun (WGS) entry which is preliminary data.</text>
</comment>
<feature type="transmembrane region" description="Helical" evidence="1">
    <location>
        <begin position="102"/>
        <end position="121"/>
    </location>
</feature>
<proteinExistence type="predicted"/>
<name>A0ABQ8KPZ0_9APHY</name>
<dbReference type="GeneID" id="71999169"/>
<keyword evidence="3" id="KW-1185">Reference proteome</keyword>
<protein>
    <submittedName>
        <fullName evidence="2">Uncharacterized protein</fullName>
    </submittedName>
</protein>
<organism evidence="2 3">
    <name type="scientific">Rhodofomes roseus</name>
    <dbReference type="NCBI Taxonomy" id="34475"/>
    <lineage>
        <taxon>Eukaryota</taxon>
        <taxon>Fungi</taxon>
        <taxon>Dikarya</taxon>
        <taxon>Basidiomycota</taxon>
        <taxon>Agaricomycotina</taxon>
        <taxon>Agaricomycetes</taxon>
        <taxon>Polyporales</taxon>
        <taxon>Rhodofomes</taxon>
    </lineage>
</organism>
<keyword evidence="1" id="KW-0812">Transmembrane</keyword>
<evidence type="ECO:0000313" key="3">
    <source>
        <dbReference type="Proteomes" id="UP000814176"/>
    </source>
</evidence>
<sequence>MPTCVTLFVRQTFGIQCTHESLGRQPSRQSNALVQDLNEYTAICSEVLLRTARNDQTLARQAYKMDATRVSSLKVTSRTPTHTRSQFPLGYLANSTPCNMRAFYLSFLAYAFIAFAAPISLPGTSVAAATDSVVPSVTSVVIPTASLTAIAPAPSSSREYLHVCQILITSRNIISRAFVHRVLRG</sequence>
<accession>A0ABQ8KPZ0</accession>
<reference evidence="2 3" key="1">
    <citation type="journal article" date="2021" name="Environ. Microbiol.">
        <title>Gene family expansions and transcriptome signatures uncover fungal adaptations to wood decay.</title>
        <authorList>
            <person name="Hage H."/>
            <person name="Miyauchi S."/>
            <person name="Viragh M."/>
            <person name="Drula E."/>
            <person name="Min B."/>
            <person name="Chaduli D."/>
            <person name="Navarro D."/>
            <person name="Favel A."/>
            <person name="Norest M."/>
            <person name="Lesage-Meessen L."/>
            <person name="Balint B."/>
            <person name="Merenyi Z."/>
            <person name="de Eugenio L."/>
            <person name="Morin E."/>
            <person name="Martinez A.T."/>
            <person name="Baldrian P."/>
            <person name="Stursova M."/>
            <person name="Martinez M.J."/>
            <person name="Novotny C."/>
            <person name="Magnuson J.K."/>
            <person name="Spatafora J.W."/>
            <person name="Maurice S."/>
            <person name="Pangilinan J."/>
            <person name="Andreopoulos W."/>
            <person name="LaButti K."/>
            <person name="Hundley H."/>
            <person name="Na H."/>
            <person name="Kuo A."/>
            <person name="Barry K."/>
            <person name="Lipzen A."/>
            <person name="Henrissat B."/>
            <person name="Riley R."/>
            <person name="Ahrendt S."/>
            <person name="Nagy L.G."/>
            <person name="Grigoriev I.V."/>
            <person name="Martin F."/>
            <person name="Rosso M.N."/>
        </authorList>
    </citation>
    <scope>NUCLEOTIDE SEQUENCE [LARGE SCALE GENOMIC DNA]</scope>
    <source>
        <strain evidence="2 3">CIRM-BRFM 1785</strain>
    </source>
</reference>
<keyword evidence="1" id="KW-0472">Membrane</keyword>